<dbReference type="EMBL" id="MU167287">
    <property type="protein sequence ID" value="KAG0144842.1"/>
    <property type="molecule type" value="Genomic_DNA"/>
</dbReference>
<dbReference type="Proteomes" id="UP000886653">
    <property type="component" value="Unassembled WGS sequence"/>
</dbReference>
<sequence>MGAAGEGPTAPLCANFKCFAVIKAARTQIKIVILARVLRSTADWLQPRSLCPLDCEVKSMVLPWSSWHTPSHIEAVNSASIHTRSELHRLHSCNIATSSSGTHLVLISSGSRISLSLLSFVVPIVEVEPSSTLPTKTMPPKAKQPDRNLDGCEFGYSHSKTYDCSNMAWVKISSWSEVARMRGNGRANFVRAEDRHGQLVTK</sequence>
<keyword evidence="2" id="KW-1185">Reference proteome</keyword>
<comment type="caution">
    <text evidence="1">The sequence shown here is derived from an EMBL/GenBank/DDBJ whole genome shotgun (WGS) entry which is preliminary data.</text>
</comment>
<name>A0A9P6NIK7_9BASI</name>
<dbReference type="AlphaFoldDB" id="A0A9P6NIK7"/>
<organism evidence="1 2">
    <name type="scientific">Cronartium quercuum f. sp. fusiforme G11</name>
    <dbReference type="NCBI Taxonomy" id="708437"/>
    <lineage>
        <taxon>Eukaryota</taxon>
        <taxon>Fungi</taxon>
        <taxon>Dikarya</taxon>
        <taxon>Basidiomycota</taxon>
        <taxon>Pucciniomycotina</taxon>
        <taxon>Pucciniomycetes</taxon>
        <taxon>Pucciniales</taxon>
        <taxon>Coleosporiaceae</taxon>
        <taxon>Cronartium</taxon>
    </lineage>
</organism>
<evidence type="ECO:0000313" key="2">
    <source>
        <dbReference type="Proteomes" id="UP000886653"/>
    </source>
</evidence>
<protein>
    <submittedName>
        <fullName evidence="1">Uncharacterized protein</fullName>
    </submittedName>
</protein>
<proteinExistence type="predicted"/>
<reference evidence="1" key="1">
    <citation type="submission" date="2013-11" db="EMBL/GenBank/DDBJ databases">
        <title>Genome sequence of the fusiform rust pathogen reveals effectors for host alternation and coevolution with pine.</title>
        <authorList>
            <consortium name="DOE Joint Genome Institute"/>
            <person name="Smith K."/>
            <person name="Pendleton A."/>
            <person name="Kubisiak T."/>
            <person name="Anderson C."/>
            <person name="Salamov A."/>
            <person name="Aerts A."/>
            <person name="Riley R."/>
            <person name="Clum A."/>
            <person name="Lindquist E."/>
            <person name="Ence D."/>
            <person name="Campbell M."/>
            <person name="Kronenberg Z."/>
            <person name="Feau N."/>
            <person name="Dhillon B."/>
            <person name="Hamelin R."/>
            <person name="Burleigh J."/>
            <person name="Smith J."/>
            <person name="Yandell M."/>
            <person name="Nelson C."/>
            <person name="Grigoriev I."/>
            <person name="Davis J."/>
        </authorList>
    </citation>
    <scope>NUCLEOTIDE SEQUENCE</scope>
    <source>
        <strain evidence="1">G11</strain>
    </source>
</reference>
<accession>A0A9P6NIK7</accession>
<gene>
    <name evidence="1" type="ORF">CROQUDRAFT_94513</name>
</gene>
<evidence type="ECO:0000313" key="1">
    <source>
        <dbReference type="EMBL" id="KAG0144842.1"/>
    </source>
</evidence>